<accession>Q21QQ5</accession>
<organism evidence="2 3">
    <name type="scientific">Albidiferax ferrireducens (strain ATCC BAA-621 / DSM 15236 / T118)</name>
    <name type="common">Rhodoferax ferrireducens</name>
    <dbReference type="NCBI Taxonomy" id="338969"/>
    <lineage>
        <taxon>Bacteria</taxon>
        <taxon>Pseudomonadati</taxon>
        <taxon>Pseudomonadota</taxon>
        <taxon>Betaproteobacteria</taxon>
        <taxon>Burkholderiales</taxon>
        <taxon>Comamonadaceae</taxon>
        <taxon>Rhodoferax</taxon>
    </lineage>
</organism>
<sequence length="741" mass="84002">MIVRTVPKAALVGCEIGIRKPSFPDAPCQAQKSLLRLQLLLQVLLLATFYGRSYKKQCYAGFSRRDHITSSQRRDMESQRLNAFTCTIGEPLSWDYSAVQLQIDDPNQALLHFLDRYCLCDVSPGYAVMLRGPWGSGKTWFIDRYQDKLRSEGKRPLYVSLFGVSKASDISDQFFAQIHPILGNAKVQKTLALAKSLLKGTIKIDWDGDGKDDGNLQIAMPELEKWASTEGAILIFDDLERCSMPIEDCLGFINQFVEHDGYRVLVLANEEAKSIARDSGFAAIKEKVIGRTFQIKPNANAALTHFLEEVSSRKAHAILAERSDDVLAVFHRAEYDNLRQLRQAIFDFSDIWDCIQTDTLGQKIEFVRRLLNDVLTLSIEHRAGTLTVSDMNDLGMQDWSKYFNDKEKNSDDTPLSLKELALNRHGLDQEPVLALMASAYAEFFGQGNLSDATAKDSLANSNYLANETTASWRRLWYLHSLTDEEFQAFSTDVYRRLVALDYVSEGELLHAVSIMLSLASQGLIKKTKKKMAAIAKKVVRDSAAEKKIDPGSSGDRSGSFSGDGAAFGLGFTGRETKEFQDFFAYYRQQQTTARMDMVRQRSIDWMPMLEANPELWSKHLVRSVNDESWFSEDPVFAFVSPDNFVEILCRVPTPTIEKVQRSLKERYIHPHEYTKWKLQELPFLQKVYAKLSKKVKSHRGPISLSKHSLKTWFLPGLEMMIRDWVSFKSQLGNASQSQAGQ</sequence>
<proteinExistence type="predicted"/>
<dbReference type="KEGG" id="rfr:Rfer_4211"/>
<protein>
    <submittedName>
        <fullName evidence="2">KAP P-loop</fullName>
    </submittedName>
</protein>
<dbReference type="InterPro" id="IPR027417">
    <property type="entry name" value="P-loop_NTPase"/>
</dbReference>
<reference evidence="3" key="1">
    <citation type="submission" date="2006-02" db="EMBL/GenBank/DDBJ databases">
        <title>Complete sequence of chromosome of Rhodoferax ferrireducens DSM 15236.</title>
        <authorList>
            <person name="Copeland A."/>
            <person name="Lucas S."/>
            <person name="Lapidus A."/>
            <person name="Barry K."/>
            <person name="Detter J.C."/>
            <person name="Glavina del Rio T."/>
            <person name="Hammon N."/>
            <person name="Israni S."/>
            <person name="Pitluck S."/>
            <person name="Brettin T."/>
            <person name="Bruce D."/>
            <person name="Han C."/>
            <person name="Tapia R."/>
            <person name="Gilna P."/>
            <person name="Kiss H."/>
            <person name="Schmutz J."/>
            <person name="Larimer F."/>
            <person name="Land M."/>
            <person name="Kyrpides N."/>
            <person name="Ivanova N."/>
            <person name="Richardson P."/>
        </authorList>
    </citation>
    <scope>NUCLEOTIDE SEQUENCE [LARGE SCALE GENOMIC DNA]</scope>
    <source>
        <strain evidence="3">ATCC BAA-621 / DSM 15236 / T118</strain>
    </source>
</reference>
<dbReference type="EMBL" id="CP000267">
    <property type="protein sequence ID" value="ABD71898.1"/>
    <property type="molecule type" value="Genomic_DNA"/>
</dbReference>
<dbReference type="InterPro" id="IPR011646">
    <property type="entry name" value="KAP_P-loop"/>
</dbReference>
<dbReference type="Proteomes" id="UP000008332">
    <property type="component" value="Chromosome"/>
</dbReference>
<dbReference type="Gene3D" id="3.40.50.300">
    <property type="entry name" value="P-loop containing nucleotide triphosphate hydrolases"/>
    <property type="match status" value="1"/>
</dbReference>
<evidence type="ECO:0000259" key="1">
    <source>
        <dbReference type="Pfam" id="PF07693"/>
    </source>
</evidence>
<dbReference type="SUPFAM" id="SSF52540">
    <property type="entry name" value="P-loop containing nucleoside triphosphate hydrolases"/>
    <property type="match status" value="1"/>
</dbReference>
<evidence type="ECO:0000313" key="3">
    <source>
        <dbReference type="Proteomes" id="UP000008332"/>
    </source>
</evidence>
<evidence type="ECO:0000313" key="2">
    <source>
        <dbReference type="EMBL" id="ABD71898.1"/>
    </source>
</evidence>
<name>Q21QQ5_ALBFT</name>
<dbReference type="HOGENOM" id="CLU_022182_0_0_4"/>
<gene>
    <name evidence="2" type="ordered locus">Rfer_4211</name>
</gene>
<dbReference type="eggNOG" id="COG4928">
    <property type="taxonomic scope" value="Bacteria"/>
</dbReference>
<feature type="domain" description="KAP NTPase" evidence="1">
    <location>
        <begin position="119"/>
        <end position="348"/>
    </location>
</feature>
<dbReference type="AlphaFoldDB" id="Q21QQ5"/>
<keyword evidence="3" id="KW-1185">Reference proteome</keyword>
<dbReference type="Pfam" id="PF07693">
    <property type="entry name" value="KAP_NTPase"/>
    <property type="match status" value="1"/>
</dbReference>